<dbReference type="Pfam" id="PF00072">
    <property type="entry name" value="Response_reg"/>
    <property type="match status" value="1"/>
</dbReference>
<dbReference type="SMART" id="SM01012">
    <property type="entry name" value="ANTAR"/>
    <property type="match status" value="1"/>
</dbReference>
<dbReference type="InterPro" id="IPR008327">
    <property type="entry name" value="Sig_transdc_resp-reg_antiterm"/>
</dbReference>
<feature type="domain" description="Response regulatory" evidence="2">
    <location>
        <begin position="3"/>
        <end position="117"/>
    </location>
</feature>
<dbReference type="Proteomes" id="UP001319827">
    <property type="component" value="Chromosome"/>
</dbReference>
<keyword evidence="5" id="KW-1185">Reference proteome</keyword>
<evidence type="ECO:0000256" key="1">
    <source>
        <dbReference type="PROSITE-ProRule" id="PRU00169"/>
    </source>
</evidence>
<sequence length="187" mass="20881">MKIALVVDDEPLIRRQVKETLENYGFDEIVEAENGRQAVDLARAKKPLLIIMDVSMPVMDGITAAEKMGKEVSAPIVLLTATADPDTVKRAREAGIMNYLVKPFREAQVYAAVDLAIHHFIEVSSLRDEVASLKETLETRKVVEKAKGLLISKGMSEPEAYRKMQKIAMDKRKTLREVADAILLMES</sequence>
<accession>A0ABM8HUE4</accession>
<dbReference type="Pfam" id="PF03861">
    <property type="entry name" value="ANTAR"/>
    <property type="match status" value="1"/>
</dbReference>
<dbReference type="SUPFAM" id="SSF52172">
    <property type="entry name" value="CheY-like"/>
    <property type="match status" value="1"/>
</dbReference>
<reference evidence="4 5" key="2">
    <citation type="journal article" date="2021" name="Int. J. Syst. Evol. Microbiol.">
        <title>Isolation and Polyphasic Characterization of Desulfuromonas versatilis sp. Nov., an Electrogenic Bacteria Capable of Versatile Metabolism Isolated from a Graphene Oxide-Reducing Enrichment Culture.</title>
        <authorList>
            <person name="Xie L."/>
            <person name="Yoshida N."/>
            <person name="Ishii S."/>
            <person name="Meng L."/>
        </authorList>
    </citation>
    <scope>NUCLEOTIDE SEQUENCE [LARGE SCALE GENOMIC DNA]</scope>
    <source>
        <strain evidence="4 5">NIT-T3</strain>
    </source>
</reference>
<reference evidence="4 5" key="1">
    <citation type="journal article" date="2016" name="C (Basel)">
        <title>Selective Growth of and Electricity Production by Marine Exoelectrogenic Bacteria in Self-Aggregated Hydrogel of Microbially Reduced Graphene Oxide.</title>
        <authorList>
            <person name="Yoshida N."/>
            <person name="Goto Y."/>
            <person name="Miyata Y."/>
        </authorList>
    </citation>
    <scope>NUCLEOTIDE SEQUENCE [LARGE SCALE GENOMIC DNA]</scope>
    <source>
        <strain evidence="4 5">NIT-T3</strain>
    </source>
</reference>
<dbReference type="InterPro" id="IPR001789">
    <property type="entry name" value="Sig_transdc_resp-reg_receiver"/>
</dbReference>
<dbReference type="InterPro" id="IPR052048">
    <property type="entry name" value="ST_Response_Regulator"/>
</dbReference>
<dbReference type="PANTHER" id="PTHR43228:SF1">
    <property type="entry name" value="TWO-COMPONENT RESPONSE REGULATOR ARR22"/>
    <property type="match status" value="1"/>
</dbReference>
<dbReference type="InterPro" id="IPR005561">
    <property type="entry name" value="ANTAR"/>
</dbReference>
<dbReference type="Gene3D" id="1.10.10.10">
    <property type="entry name" value="Winged helix-like DNA-binding domain superfamily/Winged helix DNA-binding domain"/>
    <property type="match status" value="1"/>
</dbReference>
<dbReference type="PROSITE" id="PS50921">
    <property type="entry name" value="ANTAR"/>
    <property type="match status" value="1"/>
</dbReference>
<organism evidence="4 5">
    <name type="scientific">Desulfuromonas versatilis</name>
    <dbReference type="NCBI Taxonomy" id="2802975"/>
    <lineage>
        <taxon>Bacteria</taxon>
        <taxon>Pseudomonadati</taxon>
        <taxon>Thermodesulfobacteriota</taxon>
        <taxon>Desulfuromonadia</taxon>
        <taxon>Desulfuromonadales</taxon>
        <taxon>Desulfuromonadaceae</taxon>
        <taxon>Desulfuromonas</taxon>
    </lineage>
</organism>
<feature type="modified residue" description="4-aspartylphosphate" evidence="1">
    <location>
        <position position="53"/>
    </location>
</feature>
<evidence type="ECO:0000313" key="4">
    <source>
        <dbReference type="EMBL" id="BCR06555.1"/>
    </source>
</evidence>
<evidence type="ECO:0000259" key="2">
    <source>
        <dbReference type="PROSITE" id="PS50110"/>
    </source>
</evidence>
<dbReference type="InterPro" id="IPR036388">
    <property type="entry name" value="WH-like_DNA-bd_sf"/>
</dbReference>
<evidence type="ECO:0000259" key="3">
    <source>
        <dbReference type="PROSITE" id="PS50921"/>
    </source>
</evidence>
<dbReference type="EMBL" id="AP024355">
    <property type="protein sequence ID" value="BCR06555.1"/>
    <property type="molecule type" value="Genomic_DNA"/>
</dbReference>
<protein>
    <submittedName>
        <fullName evidence="4">Transcriptional regulator</fullName>
    </submittedName>
</protein>
<proteinExistence type="predicted"/>
<feature type="domain" description="ANTAR" evidence="3">
    <location>
        <begin position="123"/>
        <end position="183"/>
    </location>
</feature>
<name>A0ABM8HUE4_9BACT</name>
<gene>
    <name evidence="4" type="primary">gnfR</name>
    <name evidence="4" type="ORF">DESUT3_36240</name>
</gene>
<dbReference type="InterPro" id="IPR011006">
    <property type="entry name" value="CheY-like_superfamily"/>
</dbReference>
<evidence type="ECO:0000313" key="5">
    <source>
        <dbReference type="Proteomes" id="UP001319827"/>
    </source>
</evidence>
<dbReference type="SMART" id="SM00448">
    <property type="entry name" value="REC"/>
    <property type="match status" value="1"/>
</dbReference>
<dbReference type="PIRSF" id="PIRSF036382">
    <property type="entry name" value="RR_antiterm"/>
    <property type="match status" value="1"/>
</dbReference>
<keyword evidence="1" id="KW-0597">Phosphoprotein</keyword>
<dbReference type="PANTHER" id="PTHR43228">
    <property type="entry name" value="TWO-COMPONENT RESPONSE REGULATOR"/>
    <property type="match status" value="1"/>
</dbReference>
<dbReference type="RefSeq" id="WP_221249934.1">
    <property type="nucleotide sequence ID" value="NZ_AP024355.1"/>
</dbReference>
<dbReference type="PROSITE" id="PS50110">
    <property type="entry name" value="RESPONSE_REGULATORY"/>
    <property type="match status" value="1"/>
</dbReference>
<dbReference type="Gene3D" id="3.40.50.2300">
    <property type="match status" value="1"/>
</dbReference>